<name>A0A2A4FNI4_9BURK</name>
<comment type="caution">
    <text evidence="2">The sequence shown here is derived from an EMBL/GenBank/DDBJ whole genome shotgun (WGS) entry which is preliminary data.</text>
</comment>
<dbReference type="Proteomes" id="UP000217994">
    <property type="component" value="Unassembled WGS sequence"/>
</dbReference>
<dbReference type="EMBL" id="MTZU01000007">
    <property type="protein sequence ID" value="PCE33976.1"/>
    <property type="molecule type" value="Genomic_DNA"/>
</dbReference>
<sequence>MSRGFRFFFLTLAVAVSAFLHRPAVACTVGEEVQAQLPFNTADISNADRLAIANIVIEAKKWPDVEIQAVVIVGAYKGEERVEWLKEVRAENVKAYLQQLGIKSGNILIDKKTFTDEMVVKHPDGMLTIHQIVVELTPICKGSCAWLCDDPRVTPTSKAIK</sequence>
<organism evidence="2 3">
    <name type="scientific">Burkholderia ubonensis subsp. mesacidophila</name>
    <dbReference type="NCBI Taxonomy" id="265293"/>
    <lineage>
        <taxon>Bacteria</taxon>
        <taxon>Pseudomonadati</taxon>
        <taxon>Pseudomonadota</taxon>
        <taxon>Betaproteobacteria</taxon>
        <taxon>Burkholderiales</taxon>
        <taxon>Burkholderiaceae</taxon>
        <taxon>Burkholderia</taxon>
        <taxon>Burkholderia cepacia complex</taxon>
    </lineage>
</organism>
<reference evidence="2 3" key="1">
    <citation type="submission" date="2017-01" db="EMBL/GenBank/DDBJ databases">
        <title>Whole-Genome Shotgun Sequencing of Two beta-Proteobacterial Species in Search of the Bulgecin Biosynthetic Cluster.</title>
        <authorList>
            <person name="Horsman M.E."/>
            <person name="Marous D.R."/>
            <person name="Li R."/>
            <person name="Oliver R.A."/>
            <person name="Byun B."/>
            <person name="Emrich S.J."/>
            <person name="Boggess B."/>
            <person name="Townsend C.A."/>
            <person name="Mobashery S."/>
        </authorList>
    </citation>
    <scope>NUCLEOTIDE SEQUENCE [LARGE SCALE GENOMIC DNA]</scope>
    <source>
        <strain evidence="2 3">ATCC 31433</strain>
    </source>
</reference>
<dbReference type="AlphaFoldDB" id="A0A2A4FNI4"/>
<keyword evidence="1" id="KW-0732">Signal</keyword>
<protein>
    <recommendedName>
        <fullName evidence="4">OmpA-like domain-containing protein</fullName>
    </recommendedName>
</protein>
<evidence type="ECO:0008006" key="4">
    <source>
        <dbReference type="Google" id="ProtNLM"/>
    </source>
</evidence>
<feature type="signal peptide" evidence="1">
    <location>
        <begin position="1"/>
        <end position="26"/>
    </location>
</feature>
<evidence type="ECO:0000256" key="1">
    <source>
        <dbReference type="SAM" id="SignalP"/>
    </source>
</evidence>
<gene>
    <name evidence="2" type="ORF">BZL54_02175</name>
</gene>
<proteinExistence type="predicted"/>
<evidence type="ECO:0000313" key="2">
    <source>
        <dbReference type="EMBL" id="PCE33976.1"/>
    </source>
</evidence>
<feature type="chain" id="PRO_5012201383" description="OmpA-like domain-containing protein" evidence="1">
    <location>
        <begin position="27"/>
        <end position="161"/>
    </location>
</feature>
<evidence type="ECO:0000313" key="3">
    <source>
        <dbReference type="Proteomes" id="UP000217994"/>
    </source>
</evidence>
<accession>A0A2A4FNI4</accession>